<dbReference type="AlphaFoldDB" id="A0A4Z0YUM8"/>
<proteinExistence type="predicted"/>
<evidence type="ECO:0000313" key="1">
    <source>
        <dbReference type="EMBL" id="TGJ87667.1"/>
    </source>
</evidence>
<dbReference type="OrthoDB" id="4364733at2759"/>
<reference evidence="1 2" key="1">
    <citation type="submission" date="2019-03" db="EMBL/GenBank/DDBJ databases">
        <title>Draft genome sequence of Xylaria hypoxylon DSM 108379, a ubiquitous saprotrophic-parasitic fungi on hardwood.</title>
        <authorList>
            <person name="Buettner E."/>
            <person name="Leonhardt S."/>
            <person name="Gebauer A.M."/>
            <person name="Liers C."/>
            <person name="Hofrichter M."/>
            <person name="Kellner H."/>
        </authorList>
    </citation>
    <scope>NUCLEOTIDE SEQUENCE [LARGE SCALE GENOMIC DNA]</scope>
    <source>
        <strain evidence="1 2">DSM 108379</strain>
    </source>
</reference>
<organism evidence="1 2">
    <name type="scientific">Xylaria hypoxylon</name>
    <dbReference type="NCBI Taxonomy" id="37992"/>
    <lineage>
        <taxon>Eukaryota</taxon>
        <taxon>Fungi</taxon>
        <taxon>Dikarya</taxon>
        <taxon>Ascomycota</taxon>
        <taxon>Pezizomycotina</taxon>
        <taxon>Sordariomycetes</taxon>
        <taxon>Xylariomycetidae</taxon>
        <taxon>Xylariales</taxon>
        <taxon>Xylariaceae</taxon>
        <taxon>Xylaria</taxon>
    </lineage>
</organism>
<keyword evidence="2" id="KW-1185">Reference proteome</keyword>
<dbReference type="Proteomes" id="UP000297716">
    <property type="component" value="Unassembled WGS sequence"/>
</dbReference>
<sequence length="171" mass="18963">MRMVRERVVDFNEYAVTAWHVLNTSEYTEGSGSKQYEASFEARSDVIDCINSIGEETKAESSFGTKLSALETLLKIAKTILIAGDTLGREVRLEFQHESCLADIMVYVAQSMTPEEQRRAGAITDEKGSLAMKVHWVCDQAEGHCLSGFDGLRDVLALLTDAPDRGQETRP</sequence>
<protein>
    <submittedName>
        <fullName evidence="1">Uncharacterized protein</fullName>
    </submittedName>
</protein>
<dbReference type="EMBL" id="SKBN01000011">
    <property type="protein sequence ID" value="TGJ87667.1"/>
    <property type="molecule type" value="Genomic_DNA"/>
</dbReference>
<comment type="caution">
    <text evidence="1">The sequence shown here is derived from an EMBL/GenBank/DDBJ whole genome shotgun (WGS) entry which is preliminary data.</text>
</comment>
<accession>A0A4Z0YUM8</accession>
<name>A0A4Z0YUM8_9PEZI</name>
<gene>
    <name evidence="1" type="ORF">E0Z10_g1095</name>
</gene>
<evidence type="ECO:0000313" key="2">
    <source>
        <dbReference type="Proteomes" id="UP000297716"/>
    </source>
</evidence>